<feature type="compositionally biased region" description="Polar residues" evidence="1">
    <location>
        <begin position="319"/>
        <end position="338"/>
    </location>
</feature>
<evidence type="ECO:0000256" key="1">
    <source>
        <dbReference type="SAM" id="MobiDB-lite"/>
    </source>
</evidence>
<dbReference type="InterPro" id="IPR036864">
    <property type="entry name" value="Zn2-C6_fun-type_DNA-bd_sf"/>
</dbReference>
<dbReference type="OrthoDB" id="4036575at2759"/>
<feature type="region of interest" description="Disordered" evidence="1">
    <location>
        <begin position="293"/>
        <end position="338"/>
    </location>
</feature>
<evidence type="ECO:0000313" key="4">
    <source>
        <dbReference type="Proteomes" id="UP000019384"/>
    </source>
</evidence>
<dbReference type="HOGENOM" id="CLU_752401_0_0_1"/>
<feature type="domain" description="Zn(2)-C6 fungal-type" evidence="2">
    <location>
        <begin position="335"/>
        <end position="367"/>
    </location>
</feature>
<proteinExistence type="predicted"/>
<dbReference type="GO" id="GO:0008270">
    <property type="term" value="F:zinc ion binding"/>
    <property type="evidence" value="ECO:0007669"/>
    <property type="project" value="InterPro"/>
</dbReference>
<dbReference type="InterPro" id="IPR001138">
    <property type="entry name" value="Zn2Cys6_DnaBD"/>
</dbReference>
<protein>
    <recommendedName>
        <fullName evidence="2">Zn(2)-C6 fungal-type domain-containing protein</fullName>
    </recommendedName>
</protein>
<evidence type="ECO:0000259" key="2">
    <source>
        <dbReference type="PROSITE" id="PS50048"/>
    </source>
</evidence>
<dbReference type="GeneID" id="34521438"/>
<organism evidence="3 4">
    <name type="scientific">Kuraishia capsulata CBS 1993</name>
    <dbReference type="NCBI Taxonomy" id="1382522"/>
    <lineage>
        <taxon>Eukaryota</taxon>
        <taxon>Fungi</taxon>
        <taxon>Dikarya</taxon>
        <taxon>Ascomycota</taxon>
        <taxon>Saccharomycotina</taxon>
        <taxon>Pichiomycetes</taxon>
        <taxon>Pichiales</taxon>
        <taxon>Pichiaceae</taxon>
        <taxon>Kuraishia</taxon>
    </lineage>
</organism>
<feature type="region of interest" description="Disordered" evidence="1">
    <location>
        <begin position="115"/>
        <end position="139"/>
    </location>
</feature>
<dbReference type="Proteomes" id="UP000019384">
    <property type="component" value="Unassembled WGS sequence"/>
</dbReference>
<sequence length="368" mass="40612">MPDHAHKLLIPPLIHTTPITSFSLVSEVRSTENSATSPFDLLIQTATRQWDLNSRLTTPGYSKPVLKDVTPPSILLPPLGRVSESSVPLVPVAETYKSVTSSFFPNEARTVFASEPRSSSPTFGAVVPKESDGAVAPGVPAVNTDYETAKPVAETVLASFSARSQRQRTGPSCHACRSRKIKCDAQMIVISASSANDPVEPESLISPSRDETSIDSWIDGCQLLGESKESNEWLIFRVEPISSESFYSEEFKSAEQEIILIKFKKCTACAKKNCSCFFDKGFNRLDVERFKQSEPETITPAPKTEKPEMASRKRRNTDENLSSNRSDPGGQRRSSCNGCRSRKIKCVKRSSESKCVHCLRRDIECAMP</sequence>
<evidence type="ECO:0000313" key="3">
    <source>
        <dbReference type="EMBL" id="CDK28058.1"/>
    </source>
</evidence>
<dbReference type="CDD" id="cd00067">
    <property type="entry name" value="GAL4"/>
    <property type="match status" value="1"/>
</dbReference>
<dbReference type="GO" id="GO:0000981">
    <property type="term" value="F:DNA-binding transcription factor activity, RNA polymerase II-specific"/>
    <property type="evidence" value="ECO:0007669"/>
    <property type="project" value="InterPro"/>
</dbReference>
<reference evidence="3" key="1">
    <citation type="submission" date="2013-12" db="EMBL/GenBank/DDBJ databases">
        <authorList>
            <person name="Genoscope - CEA"/>
        </authorList>
    </citation>
    <scope>NUCLEOTIDE SEQUENCE</scope>
    <source>
        <strain evidence="3">CBS 1993</strain>
    </source>
</reference>
<name>W6MP69_9ASCO</name>
<dbReference type="SUPFAM" id="SSF57701">
    <property type="entry name" value="Zn2/Cys6 DNA-binding domain"/>
    <property type="match status" value="2"/>
</dbReference>
<dbReference type="PROSITE" id="PS50048">
    <property type="entry name" value="ZN2_CY6_FUNGAL_2"/>
    <property type="match status" value="1"/>
</dbReference>
<dbReference type="AlphaFoldDB" id="W6MP69"/>
<reference evidence="3" key="2">
    <citation type="submission" date="2014-02" db="EMBL/GenBank/DDBJ databases">
        <title>Complete DNA sequence of /Kuraishia capsulata/ illustrates novel genomic features among budding yeasts (/Saccharomycotina/).</title>
        <authorList>
            <person name="Morales L."/>
            <person name="Noel B."/>
            <person name="Porcel B."/>
            <person name="Marcet-Houben M."/>
            <person name="Hullo M-F."/>
            <person name="Sacerdot C."/>
            <person name="Tekaia F."/>
            <person name="Leh-Louis V."/>
            <person name="Despons L."/>
            <person name="Khanna V."/>
            <person name="Aury J-M."/>
            <person name="Barbe V."/>
            <person name="Couloux A."/>
            <person name="Labadie K."/>
            <person name="Pelletier E."/>
            <person name="Souciet J-L."/>
            <person name="Boekhout T."/>
            <person name="Gabaldon T."/>
            <person name="Wincker P."/>
            <person name="Dujon B."/>
        </authorList>
    </citation>
    <scope>NUCLEOTIDE SEQUENCE</scope>
    <source>
        <strain evidence="3">CBS 1993</strain>
    </source>
</reference>
<keyword evidence="4" id="KW-1185">Reference proteome</keyword>
<dbReference type="RefSeq" id="XP_022460050.1">
    <property type="nucleotide sequence ID" value="XM_022600734.1"/>
</dbReference>
<dbReference type="PROSITE" id="PS00463">
    <property type="entry name" value="ZN2_CY6_FUNGAL_1"/>
    <property type="match status" value="1"/>
</dbReference>
<dbReference type="EMBL" id="HG793129">
    <property type="protein sequence ID" value="CDK28058.1"/>
    <property type="molecule type" value="Genomic_DNA"/>
</dbReference>
<accession>W6MP69</accession>
<gene>
    <name evidence="3" type="ORF">KUCA_T00004039001</name>
</gene>